<dbReference type="GO" id="GO:0008360">
    <property type="term" value="P:regulation of cell shape"/>
    <property type="evidence" value="ECO:0007669"/>
    <property type="project" value="UniProtKB-KW"/>
</dbReference>
<proteinExistence type="inferred from homology"/>
<keyword evidence="11" id="KW-0645">Protease</keyword>
<keyword evidence="6" id="KW-0961">Cell wall biogenesis/degradation</keyword>
<dbReference type="SUPFAM" id="SSF56601">
    <property type="entry name" value="beta-lactamase/transpeptidase-like"/>
    <property type="match status" value="1"/>
</dbReference>
<evidence type="ECO:0000256" key="4">
    <source>
        <dbReference type="ARBA" id="ARBA00022960"/>
    </source>
</evidence>
<dbReference type="PRINTS" id="PR00725">
    <property type="entry name" value="DADACBPTASE1"/>
</dbReference>
<evidence type="ECO:0000256" key="3">
    <source>
        <dbReference type="ARBA" id="ARBA00022801"/>
    </source>
</evidence>
<dbReference type="EMBL" id="CP019728">
    <property type="protein sequence ID" value="AQS52481.1"/>
    <property type="molecule type" value="Genomic_DNA"/>
</dbReference>
<feature type="active site" description="Acyl-ester intermediate" evidence="7">
    <location>
        <position position="107"/>
    </location>
</feature>
<sequence>MRNHKVKKKSKWFLRNTFLVLIVLFGTSLVQDQKNSELTDSTAVIETVSSPKTVEALTLKPNVIEENKELEKLIPDTIKSPNVILFDYETQEIIAEKASHETVYPASLTKLMTVLIALDYIPDLNKEIVMEEEYFEGLFEQLASISGFIEGEKVQMRDLLYGAMLPSGADACLALAHLIAGSEEAFVDLMNQKAEELGLQQTHYANSTGLHHRTNVSSVADISKIVMAGLENPIFYEVFTTLQYQVPPTNINEEGFVMKSTVFKNLLKSPGLMGTIIGGKTGFTEQAGLCMASLAVIDGHRYLLVTAGADAIPDFPVGQDRIVAQPYHMQDATAIYRRLTKEQSNVFNH</sequence>
<dbReference type="PANTHER" id="PTHR21581:SF26">
    <property type="entry name" value="D-ALANYL-D-ALANINE ENDOPEPTIDASE"/>
    <property type="match status" value="1"/>
</dbReference>
<reference evidence="11 12" key="1">
    <citation type="journal article" date="2014" name="Int. J. Syst. Evol. Microbiol.">
        <title>Jeotgalibaca dankookensis gen. nov., sp. nov., a member of the family Carnobacteriaceae, isolated from seujeot (Korean traditional food).</title>
        <authorList>
            <person name="Lee D.G."/>
            <person name="Trujillo M.E."/>
            <person name="Kang H."/>
            <person name="Ahn T.Y."/>
        </authorList>
    </citation>
    <scope>NUCLEOTIDE SEQUENCE [LARGE SCALE GENOMIC DNA]</scope>
    <source>
        <strain evidence="11 12">EX-07</strain>
    </source>
</reference>
<dbReference type="STRING" id="708126.BW727_100071"/>
<feature type="active site" evidence="7">
    <location>
        <position position="167"/>
    </location>
</feature>
<evidence type="ECO:0000256" key="7">
    <source>
        <dbReference type="PIRSR" id="PIRSR618044-1"/>
    </source>
</evidence>
<evidence type="ECO:0000256" key="2">
    <source>
        <dbReference type="ARBA" id="ARBA00022729"/>
    </source>
</evidence>
<comment type="similarity">
    <text evidence="1 9">Belongs to the peptidase S11 family.</text>
</comment>
<evidence type="ECO:0000259" key="10">
    <source>
        <dbReference type="Pfam" id="PF00768"/>
    </source>
</evidence>
<keyword evidence="5" id="KW-0573">Peptidoglycan synthesis</keyword>
<evidence type="ECO:0000313" key="11">
    <source>
        <dbReference type="EMBL" id="AQS52481.1"/>
    </source>
</evidence>
<keyword evidence="3 11" id="KW-0378">Hydrolase</keyword>
<dbReference type="Gene3D" id="3.40.710.10">
    <property type="entry name" value="DD-peptidase/beta-lactamase superfamily"/>
    <property type="match status" value="1"/>
</dbReference>
<dbReference type="EC" id="3.4.16.4" evidence="11"/>
<feature type="active site" description="Proton acceptor" evidence="7">
    <location>
        <position position="110"/>
    </location>
</feature>
<evidence type="ECO:0000256" key="1">
    <source>
        <dbReference type="ARBA" id="ARBA00007164"/>
    </source>
</evidence>
<keyword evidence="2" id="KW-0732">Signal</keyword>
<keyword evidence="12" id="KW-1185">Reference proteome</keyword>
<dbReference type="GO" id="GO:0009252">
    <property type="term" value="P:peptidoglycan biosynthetic process"/>
    <property type="evidence" value="ECO:0007669"/>
    <property type="project" value="UniProtKB-KW"/>
</dbReference>
<name>A0A1S6ILS6_9LACT</name>
<dbReference type="Proteomes" id="UP000188993">
    <property type="component" value="Chromosome"/>
</dbReference>
<dbReference type="GO" id="GO:0071555">
    <property type="term" value="P:cell wall organization"/>
    <property type="evidence" value="ECO:0007669"/>
    <property type="project" value="UniProtKB-KW"/>
</dbReference>
<evidence type="ECO:0000256" key="6">
    <source>
        <dbReference type="ARBA" id="ARBA00023316"/>
    </source>
</evidence>
<keyword evidence="4" id="KW-0133">Cell shape</keyword>
<protein>
    <submittedName>
        <fullName evidence="11">D-alanyl-D-alanine carboxypeptidase DacF</fullName>
        <ecNumber evidence="11">3.4.16.4</ecNumber>
    </submittedName>
</protein>
<dbReference type="OrthoDB" id="9791132at2"/>
<gene>
    <name evidence="11" type="primary">dacF</name>
    <name evidence="11" type="ORF">BW727_100071</name>
</gene>
<dbReference type="RefSeq" id="WP_062470661.1">
    <property type="nucleotide sequence ID" value="NZ_BBYN01000022.1"/>
</dbReference>
<evidence type="ECO:0000256" key="8">
    <source>
        <dbReference type="PIRSR" id="PIRSR618044-2"/>
    </source>
</evidence>
<evidence type="ECO:0000256" key="5">
    <source>
        <dbReference type="ARBA" id="ARBA00022984"/>
    </source>
</evidence>
<keyword evidence="11" id="KW-0121">Carboxypeptidase</keyword>
<dbReference type="KEGG" id="jda:BW727_100071"/>
<dbReference type="InterPro" id="IPR012338">
    <property type="entry name" value="Beta-lactam/transpept-like"/>
</dbReference>
<dbReference type="InterPro" id="IPR001967">
    <property type="entry name" value="Peptidase_S11_N"/>
</dbReference>
<organism evidence="11 12">
    <name type="scientific">Jeotgalibaca dankookensis</name>
    <dbReference type="NCBI Taxonomy" id="708126"/>
    <lineage>
        <taxon>Bacteria</taxon>
        <taxon>Bacillati</taxon>
        <taxon>Bacillota</taxon>
        <taxon>Bacilli</taxon>
        <taxon>Lactobacillales</taxon>
        <taxon>Carnobacteriaceae</taxon>
        <taxon>Jeotgalibaca</taxon>
    </lineage>
</organism>
<dbReference type="AlphaFoldDB" id="A0A1S6ILS6"/>
<dbReference type="InterPro" id="IPR018044">
    <property type="entry name" value="Peptidase_S11"/>
</dbReference>
<feature type="domain" description="Peptidase S11 D-alanyl-D-alanine carboxypeptidase A N-terminal" evidence="10">
    <location>
        <begin position="75"/>
        <end position="310"/>
    </location>
</feature>
<dbReference type="Pfam" id="PF00768">
    <property type="entry name" value="Peptidase_S11"/>
    <property type="match status" value="1"/>
</dbReference>
<dbReference type="PANTHER" id="PTHR21581">
    <property type="entry name" value="D-ALANYL-D-ALANINE CARBOXYPEPTIDASE"/>
    <property type="match status" value="1"/>
</dbReference>
<evidence type="ECO:0000313" key="12">
    <source>
        <dbReference type="Proteomes" id="UP000188993"/>
    </source>
</evidence>
<accession>A0A1S6ILS6</accession>
<dbReference type="GO" id="GO:0006508">
    <property type="term" value="P:proteolysis"/>
    <property type="evidence" value="ECO:0007669"/>
    <property type="project" value="InterPro"/>
</dbReference>
<dbReference type="GO" id="GO:0009002">
    <property type="term" value="F:serine-type D-Ala-D-Ala carboxypeptidase activity"/>
    <property type="evidence" value="ECO:0007669"/>
    <property type="project" value="UniProtKB-EC"/>
</dbReference>
<evidence type="ECO:0000256" key="9">
    <source>
        <dbReference type="RuleBase" id="RU004016"/>
    </source>
</evidence>
<feature type="binding site" evidence="8">
    <location>
        <position position="280"/>
    </location>
    <ligand>
        <name>substrate</name>
    </ligand>
</feature>